<dbReference type="AlphaFoldDB" id="A0A8C2VJK8"/>
<evidence type="ECO:0000256" key="12">
    <source>
        <dbReference type="ARBA" id="ARBA00023224"/>
    </source>
</evidence>
<comment type="similarity">
    <text evidence="3 13">Belongs to the G-protein coupled receptor 1 family.</text>
</comment>
<reference evidence="15" key="1">
    <citation type="submission" date="2025-08" db="UniProtKB">
        <authorList>
            <consortium name="Ensembl"/>
        </authorList>
    </citation>
    <scope>IDENTIFICATION</scope>
</reference>
<keyword evidence="9 13" id="KW-0472">Membrane</keyword>
<dbReference type="Pfam" id="PF03402">
    <property type="entry name" value="V1R"/>
    <property type="match status" value="1"/>
</dbReference>
<dbReference type="GO" id="GO:0016503">
    <property type="term" value="F:pheromone receptor activity"/>
    <property type="evidence" value="ECO:0007669"/>
    <property type="project" value="InterPro"/>
</dbReference>
<evidence type="ECO:0000256" key="6">
    <source>
        <dbReference type="ARBA" id="ARBA00022692"/>
    </source>
</evidence>
<evidence type="ECO:0000259" key="14">
    <source>
        <dbReference type="PROSITE" id="PS50262"/>
    </source>
</evidence>
<feature type="transmembrane region" description="Helical" evidence="13">
    <location>
        <begin position="180"/>
        <end position="208"/>
    </location>
</feature>
<dbReference type="Gene3D" id="1.20.1070.10">
    <property type="entry name" value="Rhodopsin 7-helix transmembrane proteins"/>
    <property type="match status" value="1"/>
</dbReference>
<reference evidence="15" key="2">
    <citation type="submission" date="2025-09" db="UniProtKB">
        <authorList>
            <consortium name="Ensembl"/>
        </authorList>
    </citation>
    <scope>IDENTIFICATION</scope>
</reference>
<keyword evidence="5 13" id="KW-0589">Pheromone response</keyword>
<dbReference type="Proteomes" id="UP000694398">
    <property type="component" value="Unassembled WGS sequence"/>
</dbReference>
<feature type="transmembrane region" description="Helical" evidence="13">
    <location>
        <begin position="6"/>
        <end position="31"/>
    </location>
</feature>
<feature type="transmembrane region" description="Helical" evidence="13">
    <location>
        <begin position="236"/>
        <end position="261"/>
    </location>
</feature>
<sequence length="307" mass="34260">MTTSEGVIGVIFLLQTVVGVLGNSSLLYHYLSLYFTGCRLKCTDLILKHVIVANLLTLLGRGVPHTIAAFGWQVSLGDVGCKLLFYLQRISRGGTIGSTCFLSVFQAITISPRNSRWAELKVKAPKYVGSSLCLIWVLYSLVNVIFLMYTTGNWSKKNLTSLKYHGYCSSIRHDKTTESLYAALLSLPDVLCLGLMLWTSSSMVSILYRHKQQMRHIHRTNVSPGSSPESRATKTILLLVSTYVCFYTLSCIFQVSLLFIYNPTWFLVNISAIVAGFFPTVSPFLILSCDANICAFCFDNIRNRKSP</sequence>
<dbReference type="InterPro" id="IPR004072">
    <property type="entry name" value="Vmron_rcpt_1"/>
</dbReference>
<dbReference type="GO" id="GO:0005886">
    <property type="term" value="C:plasma membrane"/>
    <property type="evidence" value="ECO:0007669"/>
    <property type="project" value="UniProtKB-SubCell"/>
</dbReference>
<comment type="function">
    <text evidence="1">Putative pheromone receptor.</text>
</comment>
<dbReference type="CDD" id="cd13949">
    <property type="entry name" value="7tm_V1R_pheromone"/>
    <property type="match status" value="1"/>
</dbReference>
<dbReference type="Ensembl" id="ENSCLAT00000013951.1">
    <property type="protein sequence ID" value="ENSCLAP00000013795.1"/>
    <property type="gene ID" value="ENSCLAG00000009533.1"/>
</dbReference>
<dbReference type="GO" id="GO:0007606">
    <property type="term" value="P:sensory perception of chemical stimulus"/>
    <property type="evidence" value="ECO:0007669"/>
    <property type="project" value="UniProtKB-ARBA"/>
</dbReference>
<keyword evidence="6 13" id="KW-0812">Transmembrane</keyword>
<dbReference type="SUPFAM" id="SSF81321">
    <property type="entry name" value="Family A G protein-coupled receptor-like"/>
    <property type="match status" value="1"/>
</dbReference>
<protein>
    <recommendedName>
        <fullName evidence="13">Vomeronasal type-1 receptor</fullName>
    </recommendedName>
</protein>
<evidence type="ECO:0000256" key="10">
    <source>
        <dbReference type="ARBA" id="ARBA00023170"/>
    </source>
</evidence>
<evidence type="ECO:0000256" key="7">
    <source>
        <dbReference type="ARBA" id="ARBA00022989"/>
    </source>
</evidence>
<keyword evidence="4 13" id="KW-1003">Cell membrane</keyword>
<keyword evidence="11" id="KW-0325">Glycoprotein</keyword>
<name>A0A8C2VJK8_CHILA</name>
<feature type="domain" description="G-protein coupled receptors family 1 profile" evidence="14">
    <location>
        <begin position="22"/>
        <end position="286"/>
    </location>
</feature>
<evidence type="ECO:0000256" key="11">
    <source>
        <dbReference type="ARBA" id="ARBA00023180"/>
    </source>
</evidence>
<keyword evidence="7 13" id="KW-1133">Transmembrane helix</keyword>
<evidence type="ECO:0000256" key="2">
    <source>
        <dbReference type="ARBA" id="ARBA00004651"/>
    </source>
</evidence>
<evidence type="ECO:0000256" key="1">
    <source>
        <dbReference type="ARBA" id="ARBA00003878"/>
    </source>
</evidence>
<gene>
    <name evidence="15" type="primary">LOC102011070</name>
</gene>
<dbReference type="OMA" id="LMMALFD"/>
<evidence type="ECO:0000256" key="5">
    <source>
        <dbReference type="ARBA" id="ARBA00022507"/>
    </source>
</evidence>
<dbReference type="GeneTree" id="ENSGT00960000186612"/>
<keyword evidence="12 13" id="KW-0807">Transducer</keyword>
<evidence type="ECO:0000256" key="13">
    <source>
        <dbReference type="RuleBase" id="RU364061"/>
    </source>
</evidence>
<accession>A0A8C2VJK8</accession>
<dbReference type="PROSITE" id="PS50262">
    <property type="entry name" value="G_PROTEIN_RECEP_F1_2"/>
    <property type="match status" value="1"/>
</dbReference>
<keyword evidence="8 13" id="KW-0297">G-protein coupled receptor</keyword>
<dbReference type="FunFam" id="1.20.1070.10:FF:000033">
    <property type="entry name" value="Vomeronasal type-1 receptor"/>
    <property type="match status" value="1"/>
</dbReference>
<keyword evidence="16" id="KW-1185">Reference proteome</keyword>
<comment type="subcellular location">
    <subcellularLocation>
        <location evidence="2 13">Cell membrane</location>
        <topology evidence="2 13">Multi-pass membrane protein</topology>
    </subcellularLocation>
</comment>
<keyword evidence="10 13" id="KW-0675">Receptor</keyword>
<evidence type="ECO:0000313" key="16">
    <source>
        <dbReference type="Proteomes" id="UP000694398"/>
    </source>
</evidence>
<evidence type="ECO:0000256" key="9">
    <source>
        <dbReference type="ARBA" id="ARBA00023136"/>
    </source>
</evidence>
<feature type="transmembrane region" description="Helical" evidence="13">
    <location>
        <begin position="273"/>
        <end position="298"/>
    </location>
</feature>
<dbReference type="PANTHER" id="PTHR24062">
    <property type="entry name" value="VOMERONASAL TYPE-1 RECEPTOR"/>
    <property type="match status" value="1"/>
</dbReference>
<evidence type="ECO:0000256" key="4">
    <source>
        <dbReference type="ARBA" id="ARBA00022475"/>
    </source>
</evidence>
<dbReference type="InterPro" id="IPR017452">
    <property type="entry name" value="GPCR_Rhodpsn_7TM"/>
</dbReference>
<evidence type="ECO:0000256" key="3">
    <source>
        <dbReference type="ARBA" id="ARBA00010663"/>
    </source>
</evidence>
<dbReference type="PRINTS" id="PR01534">
    <property type="entry name" value="VOMERONASL1R"/>
</dbReference>
<proteinExistence type="inferred from homology"/>
<dbReference type="GO" id="GO:0019236">
    <property type="term" value="P:response to pheromone"/>
    <property type="evidence" value="ECO:0007669"/>
    <property type="project" value="UniProtKB-KW"/>
</dbReference>
<evidence type="ECO:0000256" key="8">
    <source>
        <dbReference type="ARBA" id="ARBA00023040"/>
    </source>
</evidence>
<organism evidence="15 16">
    <name type="scientific">Chinchilla lanigera</name>
    <name type="common">Long-tailed chinchilla</name>
    <name type="synonym">Chinchilla villidera</name>
    <dbReference type="NCBI Taxonomy" id="34839"/>
    <lineage>
        <taxon>Eukaryota</taxon>
        <taxon>Metazoa</taxon>
        <taxon>Chordata</taxon>
        <taxon>Craniata</taxon>
        <taxon>Vertebrata</taxon>
        <taxon>Euteleostomi</taxon>
        <taxon>Mammalia</taxon>
        <taxon>Eutheria</taxon>
        <taxon>Euarchontoglires</taxon>
        <taxon>Glires</taxon>
        <taxon>Rodentia</taxon>
        <taxon>Hystricomorpha</taxon>
        <taxon>Chinchillidae</taxon>
        <taxon>Chinchilla</taxon>
    </lineage>
</organism>
<feature type="transmembrane region" description="Helical" evidence="13">
    <location>
        <begin position="127"/>
        <end position="149"/>
    </location>
</feature>
<evidence type="ECO:0000313" key="15">
    <source>
        <dbReference type="Ensembl" id="ENSCLAP00000013795.1"/>
    </source>
</evidence>